<dbReference type="Pfam" id="PF00004">
    <property type="entry name" value="AAA"/>
    <property type="match status" value="1"/>
</dbReference>
<dbReference type="PROSITE" id="PS00870">
    <property type="entry name" value="CLPAB_1"/>
    <property type="match status" value="1"/>
</dbReference>
<dbReference type="GO" id="GO:0043335">
    <property type="term" value="P:protein unfolding"/>
    <property type="evidence" value="ECO:0007669"/>
    <property type="project" value="InterPro"/>
</dbReference>
<dbReference type="GO" id="GO:0005524">
    <property type="term" value="F:ATP binding"/>
    <property type="evidence" value="ECO:0007669"/>
    <property type="project" value="UniProtKB-KW"/>
</dbReference>
<evidence type="ECO:0000256" key="3">
    <source>
        <dbReference type="ARBA" id="ARBA00022840"/>
    </source>
</evidence>
<evidence type="ECO:0000256" key="7">
    <source>
        <dbReference type="SAM" id="MobiDB-lite"/>
    </source>
</evidence>
<dbReference type="GO" id="GO:0034605">
    <property type="term" value="P:cellular response to heat"/>
    <property type="evidence" value="ECO:0007669"/>
    <property type="project" value="TreeGrafter"/>
</dbReference>
<dbReference type="RefSeq" id="WP_243334982.1">
    <property type="nucleotide sequence ID" value="NZ_AP027081.1"/>
</dbReference>
<dbReference type="CDD" id="cd00009">
    <property type="entry name" value="AAA"/>
    <property type="match status" value="1"/>
</dbReference>
<dbReference type="SUPFAM" id="SSF52540">
    <property type="entry name" value="P-loop containing nucleoside triphosphate hydrolases"/>
    <property type="match status" value="2"/>
</dbReference>
<dbReference type="Pfam" id="PF07724">
    <property type="entry name" value="AAA_2"/>
    <property type="match status" value="1"/>
</dbReference>
<evidence type="ECO:0000259" key="8">
    <source>
        <dbReference type="PROSITE" id="PS51903"/>
    </source>
</evidence>
<dbReference type="InterPro" id="IPR028299">
    <property type="entry name" value="ClpA/B_CS2"/>
</dbReference>
<evidence type="ECO:0000256" key="4">
    <source>
        <dbReference type="ARBA" id="ARBA00023186"/>
    </source>
</evidence>
<dbReference type="PROSITE" id="PS51903">
    <property type="entry name" value="CLP_R"/>
    <property type="match status" value="1"/>
</dbReference>
<dbReference type="PRINTS" id="PR00300">
    <property type="entry name" value="CLPPROTEASEA"/>
</dbReference>
<dbReference type="GO" id="GO:0005737">
    <property type="term" value="C:cytoplasm"/>
    <property type="evidence" value="ECO:0007669"/>
    <property type="project" value="TreeGrafter"/>
</dbReference>
<organism evidence="9 10">
    <name type="scientific">Mesoterricola sediminis</name>
    <dbReference type="NCBI Taxonomy" id="2927980"/>
    <lineage>
        <taxon>Bacteria</taxon>
        <taxon>Pseudomonadati</taxon>
        <taxon>Acidobacteriota</taxon>
        <taxon>Holophagae</taxon>
        <taxon>Holophagales</taxon>
        <taxon>Holophagaceae</taxon>
        <taxon>Mesoterricola</taxon>
    </lineage>
</organism>
<feature type="region of interest" description="Disordered" evidence="7">
    <location>
        <begin position="142"/>
        <end position="171"/>
    </location>
</feature>
<evidence type="ECO:0000256" key="5">
    <source>
        <dbReference type="PROSITE-ProRule" id="PRU01251"/>
    </source>
</evidence>
<keyword evidence="10" id="KW-1185">Reference proteome</keyword>
<dbReference type="Pfam" id="PF10431">
    <property type="entry name" value="ClpB_D2-small"/>
    <property type="match status" value="1"/>
</dbReference>
<dbReference type="Pfam" id="PF17871">
    <property type="entry name" value="AAA_lid_9"/>
    <property type="match status" value="1"/>
</dbReference>
<evidence type="ECO:0000256" key="6">
    <source>
        <dbReference type="RuleBase" id="RU004432"/>
    </source>
</evidence>
<dbReference type="Proteomes" id="UP001228113">
    <property type="component" value="Chromosome"/>
</dbReference>
<proteinExistence type="inferred from homology"/>
<dbReference type="InterPro" id="IPR018368">
    <property type="entry name" value="ClpA/B_CS1"/>
</dbReference>
<keyword evidence="4 6" id="KW-0143">Chaperone</keyword>
<dbReference type="SMART" id="SM00382">
    <property type="entry name" value="AAA"/>
    <property type="match status" value="2"/>
</dbReference>
<accession>A0AA48H5L5</accession>
<reference evidence="9" key="1">
    <citation type="journal article" date="2023" name="Int. J. Syst. Evol. Microbiol.">
        <title>Mesoterricola silvestris gen. nov., sp. nov., Mesoterricola sediminis sp. nov., Geothrix oryzae sp. nov., Geothrix edaphica sp. nov., Geothrix rubra sp. nov., and Geothrix limicola sp. nov., six novel members of Acidobacteriota isolated from soils.</title>
        <authorList>
            <person name="Itoh H."/>
            <person name="Sugisawa Y."/>
            <person name="Mise K."/>
            <person name="Xu Z."/>
            <person name="Kuniyasu M."/>
            <person name="Ushijima N."/>
            <person name="Kawano K."/>
            <person name="Kobayashi E."/>
            <person name="Shiratori Y."/>
            <person name="Masuda Y."/>
            <person name="Senoo K."/>
        </authorList>
    </citation>
    <scope>NUCLEOTIDE SEQUENCE</scope>
    <source>
        <strain evidence="9">W786</strain>
    </source>
</reference>
<dbReference type="InterPro" id="IPR019489">
    <property type="entry name" value="Clp_ATPase_C"/>
</dbReference>
<dbReference type="EMBL" id="AP027081">
    <property type="protein sequence ID" value="BDU77821.1"/>
    <property type="molecule type" value="Genomic_DNA"/>
</dbReference>
<dbReference type="PANTHER" id="PTHR11638">
    <property type="entry name" value="ATP-DEPENDENT CLP PROTEASE"/>
    <property type="match status" value="1"/>
</dbReference>
<dbReference type="SMART" id="SM01086">
    <property type="entry name" value="ClpB_D2-small"/>
    <property type="match status" value="1"/>
</dbReference>
<protein>
    <submittedName>
        <fullName evidence="9">ATP-dependent Clp protease ATP-binding subunit ClpA</fullName>
    </submittedName>
</protein>
<dbReference type="InterPro" id="IPR013461">
    <property type="entry name" value="ClpA"/>
</dbReference>
<dbReference type="NCBIfam" id="TIGR02639">
    <property type="entry name" value="ClpA"/>
    <property type="match status" value="1"/>
</dbReference>
<dbReference type="InterPro" id="IPR036628">
    <property type="entry name" value="Clp_N_dom_sf"/>
</dbReference>
<dbReference type="InterPro" id="IPR004176">
    <property type="entry name" value="Clp_R_N"/>
</dbReference>
<dbReference type="InterPro" id="IPR050130">
    <property type="entry name" value="ClpA_ClpB"/>
</dbReference>
<dbReference type="Pfam" id="PF02861">
    <property type="entry name" value="Clp_N"/>
    <property type="match status" value="1"/>
</dbReference>
<dbReference type="PANTHER" id="PTHR11638:SF111">
    <property type="entry name" value="ATP-DEPENDENT CLP PROTEASE ATP-BINDING SUBUNIT CLPA"/>
    <property type="match status" value="1"/>
</dbReference>
<feature type="domain" description="Clp R" evidence="8">
    <location>
        <begin position="5"/>
        <end position="154"/>
    </location>
</feature>
<dbReference type="Gene3D" id="3.40.50.300">
    <property type="entry name" value="P-loop containing nucleotide triphosphate hydrolases"/>
    <property type="match status" value="2"/>
</dbReference>
<evidence type="ECO:0000313" key="10">
    <source>
        <dbReference type="Proteomes" id="UP001228113"/>
    </source>
</evidence>
<dbReference type="SUPFAM" id="SSF81923">
    <property type="entry name" value="Double Clp-N motif"/>
    <property type="match status" value="1"/>
</dbReference>
<keyword evidence="3 6" id="KW-0067">ATP-binding</keyword>
<dbReference type="GO" id="GO:0006508">
    <property type="term" value="P:proteolysis"/>
    <property type="evidence" value="ECO:0007669"/>
    <property type="project" value="UniProtKB-KW"/>
</dbReference>
<dbReference type="InterPro" id="IPR041546">
    <property type="entry name" value="ClpA/ClpB_AAA_lid"/>
</dbReference>
<evidence type="ECO:0000313" key="9">
    <source>
        <dbReference type="EMBL" id="BDU77821.1"/>
    </source>
</evidence>
<name>A0AA48H5L5_9BACT</name>
<evidence type="ECO:0000256" key="2">
    <source>
        <dbReference type="ARBA" id="ARBA00022741"/>
    </source>
</evidence>
<keyword evidence="9" id="KW-0645">Protease</keyword>
<keyword evidence="9" id="KW-0378">Hydrolase</keyword>
<gene>
    <name evidence="9" type="primary">clpA</name>
    <name evidence="9" type="ORF">METESE_27790</name>
</gene>
<dbReference type="AlphaFoldDB" id="A0AA48H5L5"/>
<sequence length="770" mass="82956">MAVPTPTIAPALNQAIQKAFAAAREARHEYLTLEHLLLALQEDPVVIEAVAACGGDAAELARELDTWLKARLEALPPEAQDNPVPTLGFNRVMEHAILHTISAERATVDSGAVLVAILQEKESHAAYLLKRHGVSRLTLLRHLSHGKPGRDRGTAPEVQAEPEGEGQPKDPLKAYATDLVARAAAGKIDPLVGREEELERIIHVLCRRRKNNPLLVGEAGVGKTAMAEGLALRIHEGRVPDSLKGVSLFSLDMGSLLAGTRYRGDFEERVKAVLDALARHPGSLLFIDEIHTLVGAGAVSGGSMDASNLLKPILASGDLRCIGATTFQEAKSSIERDRPLARRFQKVEINEPSEADSVAILRGLRPRYEAHHGVRYPDDVLEAAVKLSSRFLRDLALPDKAIDVLDEAGAALKLAPGRKRRKVAVADVEAVVARMARMPLQSVGADDREKLAGLEEGLRAVLFGQDEAVAKVCSAIKLSRSGLRGHDRPVGSFLFAGPTGVGKTELAKQLAKSLEVAFLRFDMSEYMEKHAVSRLIGAPPGYVGFEDGGLLVDAVRRNPHAVLLLDEIEKAHPDIYAILLQVMDHATLTDNHGRRADFRHVTLILTTNAGARNLSQRMVGFGEAGTGGSARGSLEKAFSPEFRNRLDAIVTFGPLGRAEILRVVDKNLRELQALLDEKGVQLEVAPEARGWLADRGYDPAFGARPMARVIEEHVKRPLADQILFGDLKAGGRAVVTLGPAGLAIAAEGGAYCSSAEGPYRAGTGTSRRRR</sequence>
<evidence type="ECO:0000256" key="1">
    <source>
        <dbReference type="ARBA" id="ARBA00022737"/>
    </source>
</evidence>
<dbReference type="InterPro" id="IPR003959">
    <property type="entry name" value="ATPase_AAA_core"/>
</dbReference>
<dbReference type="KEGG" id="msea:METESE_27790"/>
<dbReference type="Gene3D" id="1.10.1780.10">
    <property type="entry name" value="Clp, N-terminal domain"/>
    <property type="match status" value="1"/>
</dbReference>
<dbReference type="CDD" id="cd19499">
    <property type="entry name" value="RecA-like_ClpB_Hsp104-like"/>
    <property type="match status" value="1"/>
</dbReference>
<comment type="similarity">
    <text evidence="6">Belongs to the ClpA/ClpB family.</text>
</comment>
<dbReference type="InterPro" id="IPR027417">
    <property type="entry name" value="P-loop_NTPase"/>
</dbReference>
<dbReference type="InterPro" id="IPR003593">
    <property type="entry name" value="AAA+_ATPase"/>
</dbReference>
<keyword evidence="2 6" id="KW-0547">Nucleotide-binding</keyword>
<dbReference type="InterPro" id="IPR001270">
    <property type="entry name" value="ClpA/B"/>
</dbReference>
<dbReference type="GO" id="GO:0008233">
    <property type="term" value="F:peptidase activity"/>
    <property type="evidence" value="ECO:0007669"/>
    <property type="project" value="UniProtKB-KW"/>
</dbReference>
<keyword evidence="1 5" id="KW-0677">Repeat</keyword>
<dbReference type="PROSITE" id="PS00871">
    <property type="entry name" value="CLPAB_2"/>
    <property type="match status" value="1"/>
</dbReference>
<dbReference type="Gene3D" id="1.10.8.60">
    <property type="match status" value="2"/>
</dbReference>
<dbReference type="GO" id="GO:0016887">
    <property type="term" value="F:ATP hydrolysis activity"/>
    <property type="evidence" value="ECO:0007669"/>
    <property type="project" value="InterPro"/>
</dbReference>